<dbReference type="SMART" id="SM00347">
    <property type="entry name" value="HTH_MARR"/>
    <property type="match status" value="1"/>
</dbReference>
<dbReference type="InterPro" id="IPR036388">
    <property type="entry name" value="WH-like_DNA-bd_sf"/>
</dbReference>
<dbReference type="PANTHER" id="PTHR33164">
    <property type="entry name" value="TRANSCRIPTIONAL REGULATOR, MARR FAMILY"/>
    <property type="match status" value="1"/>
</dbReference>
<comment type="caution">
    <text evidence="5">The sequence shown here is derived from an EMBL/GenBank/DDBJ whole genome shotgun (WGS) entry which is preliminary data.</text>
</comment>
<evidence type="ECO:0000259" key="4">
    <source>
        <dbReference type="PROSITE" id="PS50995"/>
    </source>
</evidence>
<dbReference type="InterPro" id="IPR000835">
    <property type="entry name" value="HTH_MarR-typ"/>
</dbReference>
<keyword evidence="6" id="KW-1185">Reference proteome</keyword>
<dbReference type="Gene3D" id="1.10.10.10">
    <property type="entry name" value="Winged helix-like DNA-binding domain superfamily/Winged helix DNA-binding domain"/>
    <property type="match status" value="1"/>
</dbReference>
<evidence type="ECO:0000313" key="6">
    <source>
        <dbReference type="Proteomes" id="UP001282474"/>
    </source>
</evidence>
<proteinExistence type="predicted"/>
<dbReference type="InterPro" id="IPR023187">
    <property type="entry name" value="Tscrpt_reg_MarR-type_CS"/>
</dbReference>
<accession>A0ABU4MT81</accession>
<evidence type="ECO:0000256" key="3">
    <source>
        <dbReference type="ARBA" id="ARBA00023163"/>
    </source>
</evidence>
<dbReference type="EMBL" id="JARAWJ010000019">
    <property type="protein sequence ID" value="MDX3040326.1"/>
    <property type="molecule type" value="Genomic_DNA"/>
</dbReference>
<dbReference type="InterPro" id="IPR039422">
    <property type="entry name" value="MarR/SlyA-like"/>
</dbReference>
<keyword evidence="3" id="KW-0804">Transcription</keyword>
<keyword evidence="2" id="KW-0238">DNA-binding</keyword>
<dbReference type="SUPFAM" id="SSF46785">
    <property type="entry name" value="Winged helix' DNA-binding domain"/>
    <property type="match status" value="1"/>
</dbReference>
<dbReference type="Pfam" id="PF01047">
    <property type="entry name" value="MarR"/>
    <property type="match status" value="1"/>
</dbReference>
<organism evidence="5 6">
    <name type="scientific">Streptomyces caniscabiei</name>
    <dbReference type="NCBI Taxonomy" id="2746961"/>
    <lineage>
        <taxon>Bacteria</taxon>
        <taxon>Bacillati</taxon>
        <taxon>Actinomycetota</taxon>
        <taxon>Actinomycetes</taxon>
        <taxon>Kitasatosporales</taxon>
        <taxon>Streptomycetaceae</taxon>
        <taxon>Streptomyces</taxon>
    </lineage>
</organism>
<reference evidence="5 6" key="1">
    <citation type="journal article" date="2023" name="Microb. Genom.">
        <title>Mesoterricola silvestris gen. nov., sp. nov., Mesoterricola sediminis sp. nov., Geothrix oryzae sp. nov., Geothrix edaphica sp. nov., Geothrix rubra sp. nov., and Geothrix limicola sp. nov., six novel members of Acidobacteriota isolated from soils.</title>
        <authorList>
            <person name="Weisberg A.J."/>
            <person name="Pearce E."/>
            <person name="Kramer C.G."/>
            <person name="Chang J.H."/>
            <person name="Clarke C.R."/>
        </authorList>
    </citation>
    <scope>NUCLEOTIDE SEQUENCE [LARGE SCALE GENOMIC DNA]</scope>
    <source>
        <strain evidence="5 6">NE20-4-1</strain>
    </source>
</reference>
<dbReference type="PRINTS" id="PR00598">
    <property type="entry name" value="HTHMARR"/>
</dbReference>
<protein>
    <submittedName>
        <fullName evidence="5">MarR family transcriptional regulator</fullName>
    </submittedName>
</protein>
<feature type="domain" description="HTH marR-type" evidence="4">
    <location>
        <begin position="4"/>
        <end position="138"/>
    </location>
</feature>
<dbReference type="InterPro" id="IPR036390">
    <property type="entry name" value="WH_DNA-bd_sf"/>
</dbReference>
<dbReference type="RefSeq" id="WP_193380213.1">
    <property type="nucleotide sequence ID" value="NZ_JABXWF010000005.1"/>
</dbReference>
<evidence type="ECO:0000313" key="5">
    <source>
        <dbReference type="EMBL" id="MDX3040326.1"/>
    </source>
</evidence>
<name>A0ABU4MT81_9ACTN</name>
<keyword evidence="1" id="KW-0805">Transcription regulation</keyword>
<sequence>MTGPADFDRQVLDAVENLVPLWFSAVEEVTPRLSPRQILALRAVRGVPELNLTGLAERLGVGLPTASRLCDRLEAAELLQRWARLDDRREVRLVVTERGHRYLADVTERLSARLGDALAALSPAERARVEQVLRTLGGSVS</sequence>
<evidence type="ECO:0000256" key="1">
    <source>
        <dbReference type="ARBA" id="ARBA00023015"/>
    </source>
</evidence>
<dbReference type="PROSITE" id="PS01117">
    <property type="entry name" value="HTH_MARR_1"/>
    <property type="match status" value="1"/>
</dbReference>
<gene>
    <name evidence="5" type="ORF">PV383_24560</name>
</gene>
<dbReference type="PANTHER" id="PTHR33164:SF103">
    <property type="entry name" value="REGULATORY PROTEIN MARR"/>
    <property type="match status" value="1"/>
</dbReference>
<dbReference type="Proteomes" id="UP001282474">
    <property type="component" value="Unassembled WGS sequence"/>
</dbReference>
<dbReference type="PROSITE" id="PS50995">
    <property type="entry name" value="HTH_MARR_2"/>
    <property type="match status" value="1"/>
</dbReference>
<evidence type="ECO:0000256" key="2">
    <source>
        <dbReference type="ARBA" id="ARBA00023125"/>
    </source>
</evidence>